<dbReference type="RefSeq" id="WP_026800603.1">
    <property type="nucleotide sequence ID" value="NZ_AULI01000009.1"/>
</dbReference>
<name>A0A0A5GKH8_9BACI</name>
<keyword evidence="1" id="KW-0597">Phosphoprotein</keyword>
<organism evidence="3 4">
    <name type="scientific">Pontibacillus halophilus JSM 076056 = DSM 19796</name>
    <dbReference type="NCBI Taxonomy" id="1385510"/>
    <lineage>
        <taxon>Bacteria</taxon>
        <taxon>Bacillati</taxon>
        <taxon>Bacillota</taxon>
        <taxon>Bacilli</taxon>
        <taxon>Bacillales</taxon>
        <taxon>Bacillaceae</taxon>
        <taxon>Pontibacillus</taxon>
    </lineage>
</organism>
<dbReference type="OrthoDB" id="9800154at2"/>
<dbReference type="InterPro" id="IPR036513">
    <property type="entry name" value="STAS_dom_sf"/>
</dbReference>
<protein>
    <submittedName>
        <fullName evidence="3">Modulator protein</fullName>
    </submittedName>
</protein>
<dbReference type="PANTHER" id="PTHR33745:SF3">
    <property type="entry name" value="RSBT CO-ANTAGONIST PROTEIN RSBRC"/>
    <property type="match status" value="1"/>
</dbReference>
<dbReference type="eggNOG" id="COG1366">
    <property type="taxonomic scope" value="Bacteria"/>
</dbReference>
<feature type="domain" description="STAS" evidence="2">
    <location>
        <begin position="162"/>
        <end position="273"/>
    </location>
</feature>
<accession>A0A0A5GKH8</accession>
<evidence type="ECO:0000313" key="4">
    <source>
        <dbReference type="Proteomes" id="UP000030528"/>
    </source>
</evidence>
<dbReference type="Pfam" id="PF01740">
    <property type="entry name" value="STAS"/>
    <property type="match status" value="1"/>
</dbReference>
<dbReference type="InterPro" id="IPR025751">
    <property type="entry name" value="RsbRD_N_dom"/>
</dbReference>
<evidence type="ECO:0000313" key="3">
    <source>
        <dbReference type="EMBL" id="KGX91665.1"/>
    </source>
</evidence>
<dbReference type="Proteomes" id="UP000030528">
    <property type="component" value="Unassembled WGS sequence"/>
</dbReference>
<keyword evidence="4" id="KW-1185">Reference proteome</keyword>
<comment type="caution">
    <text evidence="3">The sequence shown here is derived from an EMBL/GenBank/DDBJ whole genome shotgun (WGS) entry which is preliminary data.</text>
</comment>
<dbReference type="InterPro" id="IPR002645">
    <property type="entry name" value="STAS_dom"/>
</dbReference>
<gene>
    <name evidence="3" type="ORF">N781_04130</name>
</gene>
<dbReference type="SUPFAM" id="SSF52091">
    <property type="entry name" value="SpoIIaa-like"/>
    <property type="match status" value="1"/>
</dbReference>
<dbReference type="Gene3D" id="3.30.750.24">
    <property type="entry name" value="STAS domain"/>
    <property type="match status" value="1"/>
</dbReference>
<dbReference type="EMBL" id="AVPE01000009">
    <property type="protein sequence ID" value="KGX91665.1"/>
    <property type="molecule type" value="Genomic_DNA"/>
</dbReference>
<dbReference type="AlphaFoldDB" id="A0A0A5GKH8"/>
<sequence length="287" mass="32678">MKEELAYLHKRLLDQEDRVVDEVRVLQDPSYLHTLEQAGFTEEDVRSSRTAFFRFLVDSITQENQDLMKEYREWLMHAGSLGLKKGVPLPETVRNLSRFRDVIMDFLAEELKGHELAAITMVDVSRRVNVLMDEMIYYFHQVYMSHHRHLLNLSNTDFKELSVPVVPVSDDVAVLPLIGEIDTDRASLIMEVALEKSLSYKVKHLIMDTSGVPMIDTMVAHHIVQIVTALELVGVDAQLTGIRPEIARTLVDLGVRFENIRTESNLKKALSKIGFAKSTAPAKLSHL</sequence>
<dbReference type="STRING" id="1385510.GCA_000425205_02250"/>
<evidence type="ECO:0000259" key="2">
    <source>
        <dbReference type="PROSITE" id="PS50801"/>
    </source>
</evidence>
<proteinExistence type="predicted"/>
<dbReference type="PANTHER" id="PTHR33745">
    <property type="entry name" value="RSBT ANTAGONIST PROTEIN RSBS-RELATED"/>
    <property type="match status" value="1"/>
</dbReference>
<evidence type="ECO:0000256" key="1">
    <source>
        <dbReference type="ARBA" id="ARBA00022553"/>
    </source>
</evidence>
<dbReference type="CDD" id="cd07041">
    <property type="entry name" value="STAS_RsbR_RsbS_like"/>
    <property type="match status" value="1"/>
</dbReference>
<dbReference type="PROSITE" id="PS50801">
    <property type="entry name" value="STAS"/>
    <property type="match status" value="1"/>
</dbReference>
<dbReference type="Pfam" id="PF14361">
    <property type="entry name" value="RsbRD_N"/>
    <property type="match status" value="1"/>
</dbReference>
<dbReference type="InterPro" id="IPR051932">
    <property type="entry name" value="Bact_StressResp_Reg"/>
</dbReference>
<reference evidence="3 4" key="1">
    <citation type="submission" date="2013-08" db="EMBL/GenBank/DDBJ databases">
        <authorList>
            <person name="Huang J."/>
            <person name="Wang G."/>
        </authorList>
    </citation>
    <scope>NUCLEOTIDE SEQUENCE [LARGE SCALE GENOMIC DNA]</scope>
    <source>
        <strain evidence="3 4">JSM 076056</strain>
    </source>
</reference>